<sequence length="60" mass="6451">MGGVSASVLLVVGVFYQGSMNKTHRALVGRKAAAPLVRRKPRVPEEPARRLRASVIGSDH</sequence>
<gene>
    <name evidence="1" type="ORF">CU669_04920</name>
</gene>
<name>A0A364P2F4_9PROT</name>
<dbReference type="AlphaFoldDB" id="A0A364P2F4"/>
<dbReference type="EMBL" id="PGTO01000002">
    <property type="protein sequence ID" value="RAU23466.1"/>
    <property type="molecule type" value="Genomic_DNA"/>
</dbReference>
<dbReference type="Proteomes" id="UP000251075">
    <property type="component" value="Unassembled WGS sequence"/>
</dbReference>
<accession>A0A364P2F4</accession>
<organism evidence="1 2">
    <name type="scientific">Paramagnetospirillum kuznetsovii</name>
    <dbReference type="NCBI Taxonomy" id="2053833"/>
    <lineage>
        <taxon>Bacteria</taxon>
        <taxon>Pseudomonadati</taxon>
        <taxon>Pseudomonadota</taxon>
        <taxon>Alphaproteobacteria</taxon>
        <taxon>Rhodospirillales</taxon>
        <taxon>Magnetospirillaceae</taxon>
        <taxon>Paramagnetospirillum</taxon>
    </lineage>
</organism>
<evidence type="ECO:0000313" key="1">
    <source>
        <dbReference type="EMBL" id="RAU23466.1"/>
    </source>
</evidence>
<proteinExistence type="predicted"/>
<evidence type="ECO:0000313" key="2">
    <source>
        <dbReference type="Proteomes" id="UP000251075"/>
    </source>
</evidence>
<reference evidence="1 2" key="1">
    <citation type="submission" date="2017-11" db="EMBL/GenBank/DDBJ databases">
        <title>Draft genome sequence of magnetotactic bacterium Magnetospirillum kuznetsovii LBB-42.</title>
        <authorList>
            <person name="Grouzdev D.S."/>
            <person name="Rysina M.S."/>
            <person name="Baslerov R.V."/>
            <person name="Koziaeva V."/>
        </authorList>
    </citation>
    <scope>NUCLEOTIDE SEQUENCE [LARGE SCALE GENOMIC DNA]</scope>
    <source>
        <strain evidence="1 2">LBB-42</strain>
    </source>
</reference>
<keyword evidence="2" id="KW-1185">Reference proteome</keyword>
<comment type="caution">
    <text evidence="1">The sequence shown here is derived from an EMBL/GenBank/DDBJ whole genome shotgun (WGS) entry which is preliminary data.</text>
</comment>
<protein>
    <submittedName>
        <fullName evidence="1">Uncharacterized protein</fullName>
    </submittedName>
</protein>